<protein>
    <submittedName>
        <fullName evidence="1">Uncharacterized protein</fullName>
    </submittedName>
</protein>
<name>A0A383WNM2_TETOB</name>
<accession>A0A383WNM2</accession>
<dbReference type="InterPro" id="IPR038538">
    <property type="entry name" value="MTERF_sf"/>
</dbReference>
<dbReference type="AlphaFoldDB" id="A0A383WNM2"/>
<dbReference type="Gene3D" id="1.25.70.10">
    <property type="entry name" value="Transcription termination factor 3, mitochondrial"/>
    <property type="match status" value="1"/>
</dbReference>
<gene>
    <name evidence="1" type="ORF">BQ4739_LOCUS19350</name>
</gene>
<organism evidence="1 2">
    <name type="scientific">Tetradesmus obliquus</name>
    <name type="common">Green alga</name>
    <name type="synonym">Acutodesmus obliquus</name>
    <dbReference type="NCBI Taxonomy" id="3088"/>
    <lineage>
        <taxon>Eukaryota</taxon>
        <taxon>Viridiplantae</taxon>
        <taxon>Chlorophyta</taxon>
        <taxon>core chlorophytes</taxon>
        <taxon>Chlorophyceae</taxon>
        <taxon>CS clade</taxon>
        <taxon>Sphaeropleales</taxon>
        <taxon>Scenedesmaceae</taxon>
        <taxon>Tetradesmus</taxon>
    </lineage>
</organism>
<proteinExistence type="predicted"/>
<evidence type="ECO:0000313" key="2">
    <source>
        <dbReference type="Proteomes" id="UP000256970"/>
    </source>
</evidence>
<keyword evidence="2" id="KW-1185">Reference proteome</keyword>
<dbReference type="Proteomes" id="UP000256970">
    <property type="component" value="Unassembled WGS sequence"/>
</dbReference>
<evidence type="ECO:0000313" key="1">
    <source>
        <dbReference type="EMBL" id="SZX79057.1"/>
    </source>
</evidence>
<dbReference type="EMBL" id="FNXT01001350">
    <property type="protein sequence ID" value="SZX79057.1"/>
    <property type="molecule type" value="Genomic_DNA"/>
</dbReference>
<sequence>MHTTASQNPQQDQLLQQVLQLSDQRFQALVEIAPFLLNFTPHTLQVTVEALSEALHSSKWAVCSIIEQRPAILLAPYEPAQVLQQLAAVLGTSSRHTAHLLSQSKNTQLLALSPQQLQQRLQAVCTAMHWRPYSIHAAAAATGIQAFLQLLAADPAQTQQQVEQLAAALAASEEACAAFAQHYPRQLLQQQHAAALVRPQLQVLAAAAGVSISSLLEELEADQAQGLAGLLLYEAGWLREQLRLLGSLLEVLLGRAVPGRSLVWLLLRLATPTNFHALHRPADTKARAATLQQACSAYGPWHDQLQQATDRELALLLTSDAQVLQRLLWLGSTGRAAAVDASLVQVVGWSREDFEQQFGREEFAAWDARGFV</sequence>
<reference evidence="1 2" key="1">
    <citation type="submission" date="2016-10" db="EMBL/GenBank/DDBJ databases">
        <authorList>
            <person name="Cai Z."/>
        </authorList>
    </citation>
    <scope>NUCLEOTIDE SEQUENCE [LARGE SCALE GENOMIC DNA]</scope>
</reference>